<dbReference type="GO" id="GO:0006085">
    <property type="term" value="P:acetyl-CoA biosynthetic process"/>
    <property type="evidence" value="ECO:0007669"/>
    <property type="project" value="TreeGrafter"/>
</dbReference>
<dbReference type="Pfam" id="PF00501">
    <property type="entry name" value="AMP-binding"/>
    <property type="match status" value="1"/>
</dbReference>
<dbReference type="InterPro" id="IPR042099">
    <property type="entry name" value="ANL_N_sf"/>
</dbReference>
<evidence type="ECO:0000259" key="9">
    <source>
        <dbReference type="Pfam" id="PF16177"/>
    </source>
</evidence>
<evidence type="ECO:0000256" key="4">
    <source>
        <dbReference type="ARBA" id="ARBA00022741"/>
    </source>
</evidence>
<dbReference type="EMBL" id="ML179676">
    <property type="protein sequence ID" value="THU83242.1"/>
    <property type="molecule type" value="Genomic_DNA"/>
</dbReference>
<dbReference type="OrthoDB" id="1706066at2759"/>
<dbReference type="AlphaFoldDB" id="A0A4S8L3Y1"/>
<accession>A0A4S8L3Y1</accession>
<evidence type="ECO:0000313" key="10">
    <source>
        <dbReference type="EMBL" id="THU83242.1"/>
    </source>
</evidence>
<evidence type="ECO:0000259" key="7">
    <source>
        <dbReference type="Pfam" id="PF00501"/>
    </source>
</evidence>
<keyword evidence="4" id="KW-0547">Nucleotide-binding</keyword>
<dbReference type="InterPro" id="IPR032387">
    <property type="entry name" value="ACAS_N"/>
</dbReference>
<comment type="similarity">
    <text evidence="1">Belongs to the ATP-dependent AMP-binding enzyme family.</text>
</comment>
<feature type="region of interest" description="Disordered" evidence="6">
    <location>
        <begin position="19"/>
        <end position="43"/>
    </location>
</feature>
<keyword evidence="11" id="KW-1185">Reference proteome</keyword>
<feature type="domain" description="AMP-binding enzyme C-terminal" evidence="8">
    <location>
        <begin position="333"/>
        <end position="415"/>
    </location>
</feature>
<dbReference type="Proteomes" id="UP000297245">
    <property type="component" value="Unassembled WGS sequence"/>
</dbReference>
<evidence type="ECO:0000313" key="11">
    <source>
        <dbReference type="Proteomes" id="UP000297245"/>
    </source>
</evidence>
<reference evidence="10 11" key="1">
    <citation type="journal article" date="2019" name="Nat. Ecol. Evol.">
        <title>Megaphylogeny resolves global patterns of mushroom evolution.</title>
        <authorList>
            <person name="Varga T."/>
            <person name="Krizsan K."/>
            <person name="Foldi C."/>
            <person name="Dima B."/>
            <person name="Sanchez-Garcia M."/>
            <person name="Sanchez-Ramirez S."/>
            <person name="Szollosi G.J."/>
            <person name="Szarkandi J.G."/>
            <person name="Papp V."/>
            <person name="Albert L."/>
            <person name="Andreopoulos W."/>
            <person name="Angelini C."/>
            <person name="Antonin V."/>
            <person name="Barry K.W."/>
            <person name="Bougher N.L."/>
            <person name="Buchanan P."/>
            <person name="Buyck B."/>
            <person name="Bense V."/>
            <person name="Catcheside P."/>
            <person name="Chovatia M."/>
            <person name="Cooper J."/>
            <person name="Damon W."/>
            <person name="Desjardin D."/>
            <person name="Finy P."/>
            <person name="Geml J."/>
            <person name="Haridas S."/>
            <person name="Hughes K."/>
            <person name="Justo A."/>
            <person name="Karasinski D."/>
            <person name="Kautmanova I."/>
            <person name="Kiss B."/>
            <person name="Kocsube S."/>
            <person name="Kotiranta H."/>
            <person name="LaButti K.M."/>
            <person name="Lechner B.E."/>
            <person name="Liimatainen K."/>
            <person name="Lipzen A."/>
            <person name="Lukacs Z."/>
            <person name="Mihaltcheva S."/>
            <person name="Morgado L.N."/>
            <person name="Niskanen T."/>
            <person name="Noordeloos M.E."/>
            <person name="Ohm R.A."/>
            <person name="Ortiz-Santana B."/>
            <person name="Ovrebo C."/>
            <person name="Racz N."/>
            <person name="Riley R."/>
            <person name="Savchenko A."/>
            <person name="Shiryaev A."/>
            <person name="Soop K."/>
            <person name="Spirin V."/>
            <person name="Szebenyi C."/>
            <person name="Tomsovsky M."/>
            <person name="Tulloss R.E."/>
            <person name="Uehling J."/>
            <person name="Grigoriev I.V."/>
            <person name="Vagvolgyi C."/>
            <person name="Papp T."/>
            <person name="Martin F.M."/>
            <person name="Miettinen O."/>
            <person name="Hibbett D.S."/>
            <person name="Nagy L.G."/>
        </authorList>
    </citation>
    <scope>NUCLEOTIDE SEQUENCE [LARGE SCALE GENOMIC DNA]</scope>
    <source>
        <strain evidence="10 11">CBS 962.96</strain>
    </source>
</reference>
<evidence type="ECO:0000256" key="3">
    <source>
        <dbReference type="ARBA" id="ARBA00022598"/>
    </source>
</evidence>
<keyword evidence="3" id="KW-0436">Ligase</keyword>
<dbReference type="PANTHER" id="PTHR24095:SF14">
    <property type="entry name" value="ACETYL-COENZYME A SYNTHETASE 1"/>
    <property type="match status" value="1"/>
</dbReference>
<evidence type="ECO:0000256" key="5">
    <source>
        <dbReference type="ARBA" id="ARBA00022840"/>
    </source>
</evidence>
<name>A0A4S8L3Y1_DENBC</name>
<dbReference type="Gene3D" id="3.40.50.12780">
    <property type="entry name" value="N-terminal domain of ligase-like"/>
    <property type="match status" value="2"/>
</dbReference>
<dbReference type="InterPro" id="IPR000873">
    <property type="entry name" value="AMP-dep_synth/lig_dom"/>
</dbReference>
<evidence type="ECO:0000256" key="2">
    <source>
        <dbReference type="ARBA" id="ARBA00013275"/>
    </source>
</evidence>
<dbReference type="PANTHER" id="PTHR24095">
    <property type="entry name" value="ACETYL-COENZYME A SYNTHETASE"/>
    <property type="match status" value="1"/>
</dbReference>
<feature type="domain" description="AMP-dependent synthetase/ligase" evidence="7">
    <location>
        <begin position="113"/>
        <end position="277"/>
    </location>
</feature>
<dbReference type="GO" id="GO:0003987">
    <property type="term" value="F:acetate-CoA ligase activity"/>
    <property type="evidence" value="ECO:0007669"/>
    <property type="project" value="UniProtKB-EC"/>
</dbReference>
<dbReference type="SUPFAM" id="SSF56801">
    <property type="entry name" value="Acetyl-CoA synthetase-like"/>
    <property type="match status" value="2"/>
</dbReference>
<dbReference type="InterPro" id="IPR045851">
    <property type="entry name" value="AMP-bd_C_sf"/>
</dbReference>
<feature type="domain" description="Acetyl-coenzyme A synthetase N-terminal" evidence="9">
    <location>
        <begin position="44"/>
        <end position="82"/>
    </location>
</feature>
<evidence type="ECO:0000256" key="6">
    <source>
        <dbReference type="SAM" id="MobiDB-lite"/>
    </source>
</evidence>
<protein>
    <recommendedName>
        <fullName evidence="2">acetate--CoA ligase</fullName>
        <ecNumber evidence="2">6.2.1.1</ecNumber>
    </recommendedName>
</protein>
<dbReference type="InterPro" id="IPR025110">
    <property type="entry name" value="AMP-bd_C"/>
</dbReference>
<dbReference type="Pfam" id="PF13193">
    <property type="entry name" value="AMP-binding_C"/>
    <property type="match status" value="1"/>
</dbReference>
<dbReference type="Gene3D" id="3.30.300.30">
    <property type="match status" value="1"/>
</dbReference>
<organism evidence="10 11">
    <name type="scientific">Dendrothele bispora (strain CBS 962.96)</name>
    <dbReference type="NCBI Taxonomy" id="1314807"/>
    <lineage>
        <taxon>Eukaryota</taxon>
        <taxon>Fungi</taxon>
        <taxon>Dikarya</taxon>
        <taxon>Basidiomycota</taxon>
        <taxon>Agaricomycotina</taxon>
        <taxon>Agaricomycetes</taxon>
        <taxon>Agaricomycetidae</taxon>
        <taxon>Agaricales</taxon>
        <taxon>Agaricales incertae sedis</taxon>
        <taxon>Dendrothele</taxon>
    </lineage>
</organism>
<keyword evidence="5" id="KW-0067">ATP-binding</keyword>
<evidence type="ECO:0000259" key="8">
    <source>
        <dbReference type="Pfam" id="PF13193"/>
    </source>
</evidence>
<dbReference type="GO" id="GO:0005829">
    <property type="term" value="C:cytosol"/>
    <property type="evidence" value="ECO:0007669"/>
    <property type="project" value="TreeGrafter"/>
</dbReference>
<dbReference type="EC" id="6.2.1.1" evidence="2"/>
<dbReference type="Pfam" id="PF16177">
    <property type="entry name" value="ACAS_N"/>
    <property type="match status" value="1"/>
</dbReference>
<sequence length="454" mass="50276">MADVPVVQKHSIGSRVAKGHLKPHVGPIGRRTRRHTRRVSERKKATETLSWYRPFQTVRSGSFSQGNIAWFPKGQLNASYNCVDRHAFASPDKTAIFYEADEPGQGKNVTYSFSNYIIYGPLTLGTTTTVFESTPVYPSLARYWETVEKHGLTHFYSAPTAIRLLRRLGHHHLQPFTLSTLRVLGSVGEPINPEAWEWYNEYVGRKECSIVDTFWQTETGSIVLTPFPGAIETKPGAAQVPFFGQAPVLVEATTGKLVEGPGEGVLCLSKPWPSIARTIWKDHARYLDTYMKPYPGYFYTGDGAARDEDGDIWIKGRVDDVINVSGHRLSTAEIESALILHKGVAETAVIGTADDLTGQAVHAFVTMKPEFSYSSSDEASLVKELVIQVRKVIGPFAAPKKVYIVGDLPKTRSGKIMRRIMRKIVAGEGDQLGDLSTVAEPSVVDQIKQKVAEE</sequence>
<gene>
    <name evidence="10" type="ORF">K435DRAFT_871494</name>
</gene>
<proteinExistence type="inferred from homology"/>
<dbReference type="GO" id="GO:0005524">
    <property type="term" value="F:ATP binding"/>
    <property type="evidence" value="ECO:0007669"/>
    <property type="project" value="UniProtKB-KW"/>
</dbReference>
<evidence type="ECO:0000256" key="1">
    <source>
        <dbReference type="ARBA" id="ARBA00006432"/>
    </source>
</evidence>